<dbReference type="FunFam" id="2.60.120.200:FF:000025">
    <property type="entry name" value="Xyloglucan endotransglucosylase/hydrolase"/>
    <property type="match status" value="1"/>
</dbReference>
<dbReference type="InParanoid" id="D8QTA9"/>
<accession>D8QTA9</accession>
<dbReference type="KEGG" id="smo:SELMODRAFT_140273"/>
<keyword evidence="8" id="KW-0961">Cell wall biogenesis/degradation</keyword>
<feature type="active site" description="Nucleophile" evidence="6">
    <location>
        <position position="96"/>
    </location>
</feature>
<dbReference type="GO" id="GO:0016762">
    <property type="term" value="F:xyloglucan:xyloglucosyl transferase activity"/>
    <property type="evidence" value="ECO:0007669"/>
    <property type="project" value="UniProtKB-EC"/>
</dbReference>
<comment type="subcellular location">
    <subcellularLocation>
        <location evidence="8">Secreted</location>
        <location evidence="8">Cell wall</location>
    </subcellularLocation>
    <subcellularLocation>
        <location evidence="8">Secreted</location>
        <location evidence="8">Extracellular space</location>
        <location evidence="8">Apoplast</location>
    </subcellularLocation>
</comment>
<evidence type="ECO:0000256" key="2">
    <source>
        <dbReference type="ARBA" id="ARBA00022801"/>
    </source>
</evidence>
<dbReference type="InterPro" id="IPR000757">
    <property type="entry name" value="Beta-glucanase-like"/>
</dbReference>
<keyword evidence="8" id="KW-0134">Cell wall</keyword>
<organism evidence="11">
    <name type="scientific">Selaginella moellendorffii</name>
    <name type="common">Spikemoss</name>
    <dbReference type="NCBI Taxonomy" id="88036"/>
    <lineage>
        <taxon>Eukaryota</taxon>
        <taxon>Viridiplantae</taxon>
        <taxon>Streptophyta</taxon>
        <taxon>Embryophyta</taxon>
        <taxon>Tracheophyta</taxon>
        <taxon>Lycopodiopsida</taxon>
        <taxon>Selaginellales</taxon>
        <taxon>Selaginellaceae</taxon>
        <taxon>Selaginella</taxon>
    </lineage>
</organism>
<feature type="active site" description="Proton donor" evidence="6">
    <location>
        <position position="100"/>
    </location>
</feature>
<keyword evidence="3" id="KW-1015">Disulfide bond</keyword>
<name>D8QTA9_SELML</name>
<keyword evidence="1 8" id="KW-0808">Transferase</keyword>
<feature type="signal peptide" evidence="8">
    <location>
        <begin position="1"/>
        <end position="19"/>
    </location>
</feature>
<keyword evidence="8" id="KW-0732">Signal</keyword>
<dbReference type="AlphaFoldDB" id="D8QTA9"/>
<evidence type="ECO:0000256" key="1">
    <source>
        <dbReference type="ARBA" id="ARBA00022679"/>
    </source>
</evidence>
<dbReference type="GO" id="GO:0071555">
    <property type="term" value="P:cell wall organization"/>
    <property type="evidence" value="ECO:0007669"/>
    <property type="project" value="UniProtKB-KW"/>
</dbReference>
<dbReference type="OMA" id="MIYIYCT"/>
<evidence type="ECO:0000256" key="6">
    <source>
        <dbReference type="PIRSR" id="PIRSR005604-1"/>
    </source>
</evidence>
<dbReference type="Gramene" id="EFJ36614">
    <property type="protein sequence ID" value="EFJ36614"/>
    <property type="gene ID" value="SELMODRAFT_140273"/>
</dbReference>
<dbReference type="InterPro" id="IPR013320">
    <property type="entry name" value="ConA-like_dom_sf"/>
</dbReference>
<dbReference type="PROSITE" id="PS51762">
    <property type="entry name" value="GH16_2"/>
    <property type="match status" value="1"/>
</dbReference>
<evidence type="ECO:0000313" key="10">
    <source>
        <dbReference type="EMBL" id="EFJ36614.1"/>
    </source>
</evidence>
<dbReference type="Pfam" id="PF06955">
    <property type="entry name" value="XET_C"/>
    <property type="match status" value="1"/>
</dbReference>
<keyword evidence="5 8" id="KW-0326">Glycosidase</keyword>
<keyword evidence="2 8" id="KW-0378">Hydrolase</keyword>
<dbReference type="PANTHER" id="PTHR31062">
    <property type="entry name" value="XYLOGLUCAN ENDOTRANSGLUCOSYLASE/HYDROLASE PROTEIN 8-RELATED"/>
    <property type="match status" value="1"/>
</dbReference>
<evidence type="ECO:0000256" key="4">
    <source>
        <dbReference type="ARBA" id="ARBA00023180"/>
    </source>
</evidence>
<dbReference type="Pfam" id="PF00722">
    <property type="entry name" value="Glyco_hydro_16"/>
    <property type="match status" value="1"/>
</dbReference>
<dbReference type="CDD" id="cd02176">
    <property type="entry name" value="GH16_XET"/>
    <property type="match status" value="1"/>
</dbReference>
<reference evidence="10 11" key="1">
    <citation type="journal article" date="2011" name="Science">
        <title>The Selaginella genome identifies genetic changes associated with the evolution of vascular plants.</title>
        <authorList>
            <person name="Banks J.A."/>
            <person name="Nishiyama T."/>
            <person name="Hasebe M."/>
            <person name="Bowman J.L."/>
            <person name="Gribskov M."/>
            <person name="dePamphilis C."/>
            <person name="Albert V.A."/>
            <person name="Aono N."/>
            <person name="Aoyama T."/>
            <person name="Ambrose B.A."/>
            <person name="Ashton N.W."/>
            <person name="Axtell M.J."/>
            <person name="Barker E."/>
            <person name="Barker M.S."/>
            <person name="Bennetzen J.L."/>
            <person name="Bonawitz N.D."/>
            <person name="Chapple C."/>
            <person name="Cheng C."/>
            <person name="Correa L.G."/>
            <person name="Dacre M."/>
            <person name="DeBarry J."/>
            <person name="Dreyer I."/>
            <person name="Elias M."/>
            <person name="Engstrom E.M."/>
            <person name="Estelle M."/>
            <person name="Feng L."/>
            <person name="Finet C."/>
            <person name="Floyd S.K."/>
            <person name="Frommer W.B."/>
            <person name="Fujita T."/>
            <person name="Gramzow L."/>
            <person name="Gutensohn M."/>
            <person name="Harholt J."/>
            <person name="Hattori M."/>
            <person name="Heyl A."/>
            <person name="Hirai T."/>
            <person name="Hiwatashi Y."/>
            <person name="Ishikawa M."/>
            <person name="Iwata M."/>
            <person name="Karol K.G."/>
            <person name="Koehler B."/>
            <person name="Kolukisaoglu U."/>
            <person name="Kubo M."/>
            <person name="Kurata T."/>
            <person name="Lalonde S."/>
            <person name="Li K."/>
            <person name="Li Y."/>
            <person name="Litt A."/>
            <person name="Lyons E."/>
            <person name="Manning G."/>
            <person name="Maruyama T."/>
            <person name="Michael T.P."/>
            <person name="Mikami K."/>
            <person name="Miyazaki S."/>
            <person name="Morinaga S."/>
            <person name="Murata T."/>
            <person name="Mueller-Roeber B."/>
            <person name="Nelson D.R."/>
            <person name="Obara M."/>
            <person name="Oguri Y."/>
            <person name="Olmstead R.G."/>
            <person name="Onodera N."/>
            <person name="Petersen B.L."/>
            <person name="Pils B."/>
            <person name="Prigge M."/>
            <person name="Rensing S.A."/>
            <person name="Riano-Pachon D.M."/>
            <person name="Roberts A.W."/>
            <person name="Sato Y."/>
            <person name="Scheller H.V."/>
            <person name="Schulz B."/>
            <person name="Schulz C."/>
            <person name="Shakirov E.V."/>
            <person name="Shibagaki N."/>
            <person name="Shinohara N."/>
            <person name="Shippen D.E."/>
            <person name="Soerensen I."/>
            <person name="Sotooka R."/>
            <person name="Sugimoto N."/>
            <person name="Sugita M."/>
            <person name="Sumikawa N."/>
            <person name="Tanurdzic M."/>
            <person name="Theissen G."/>
            <person name="Ulvskov P."/>
            <person name="Wakazuki S."/>
            <person name="Weng J.K."/>
            <person name="Willats W.W."/>
            <person name="Wipf D."/>
            <person name="Wolf P.G."/>
            <person name="Yang L."/>
            <person name="Zimmer A.D."/>
            <person name="Zhu Q."/>
            <person name="Mitros T."/>
            <person name="Hellsten U."/>
            <person name="Loque D."/>
            <person name="Otillar R."/>
            <person name="Salamov A."/>
            <person name="Schmutz J."/>
            <person name="Shapiro H."/>
            <person name="Lindquist E."/>
            <person name="Lucas S."/>
            <person name="Rokhsar D."/>
            <person name="Grigoriev I.V."/>
        </authorList>
    </citation>
    <scope>NUCLEOTIDE SEQUENCE [LARGE SCALE GENOMIC DNA]</scope>
</reference>
<feature type="chain" id="PRO_5005127235" description="Xyloglucan endotransglucosylase/hydrolase" evidence="8">
    <location>
        <begin position="20"/>
        <end position="278"/>
    </location>
</feature>
<sequence length="278" mass="30996">MGRLALCVLIATMVIVSQAAPGNFNDLFTSNNDHVKVDGSGQVRLVLDHQSAAGFASKNKYLFGRVSMQIKLVPGDSAGTVAAYYMSSDDYRTRDEIDLEFLGNTSGNPYILQTNVYANGVGNREQRVYLWFDPTADFHSYSILWNQKQIVFFVDSTPIRVFKNNQDMGLPFPTKQSMGVYSSLWNADDWATRGGLVKTDWSHAPFIASYKNFDLDACQASSGSCGPNSGKWWDSSAWQALSPSDAGKLKWVKKNYMIYNYCTDSARFPSRPAECARD</sequence>
<dbReference type="InterPro" id="IPR044791">
    <property type="entry name" value="Beta-glucanase/XTH"/>
</dbReference>
<gene>
    <name evidence="10" type="ORF">SELMODRAFT_140273</name>
</gene>
<evidence type="ECO:0000259" key="9">
    <source>
        <dbReference type="PROSITE" id="PS51762"/>
    </source>
</evidence>
<evidence type="ECO:0000256" key="3">
    <source>
        <dbReference type="ARBA" id="ARBA00023157"/>
    </source>
</evidence>
<dbReference type="EMBL" id="GL377566">
    <property type="protein sequence ID" value="EFJ36614.1"/>
    <property type="molecule type" value="Genomic_DNA"/>
</dbReference>
<dbReference type="Proteomes" id="UP000001514">
    <property type="component" value="Unassembled WGS sequence"/>
</dbReference>
<keyword evidence="8" id="KW-0052">Apoplast</keyword>
<dbReference type="GO" id="GO:0010411">
    <property type="term" value="P:xyloglucan metabolic process"/>
    <property type="evidence" value="ECO:0007669"/>
    <property type="project" value="InterPro"/>
</dbReference>
<proteinExistence type="inferred from homology"/>
<dbReference type="InterPro" id="IPR010713">
    <property type="entry name" value="XET_C"/>
</dbReference>
<dbReference type="STRING" id="88036.D8QTA9"/>
<keyword evidence="4" id="KW-0325">Glycoprotein</keyword>
<dbReference type="InterPro" id="IPR008263">
    <property type="entry name" value="GH16_AS"/>
</dbReference>
<dbReference type="GO" id="GO:0004553">
    <property type="term" value="F:hydrolase activity, hydrolyzing O-glycosyl compounds"/>
    <property type="evidence" value="ECO:0007669"/>
    <property type="project" value="InterPro"/>
</dbReference>
<dbReference type="OrthoDB" id="4781at2759"/>
<protein>
    <recommendedName>
        <fullName evidence="8">Xyloglucan endotransglucosylase/hydrolase</fullName>
        <ecNumber evidence="8">2.4.1.207</ecNumber>
    </recommendedName>
</protein>
<dbReference type="eggNOG" id="ENOG502QS4T">
    <property type="taxonomic scope" value="Eukaryota"/>
</dbReference>
<feature type="domain" description="GH16" evidence="9">
    <location>
        <begin position="16"/>
        <end position="210"/>
    </location>
</feature>
<evidence type="ECO:0000256" key="8">
    <source>
        <dbReference type="RuleBase" id="RU361120"/>
    </source>
</evidence>
<keyword evidence="11" id="KW-1185">Reference proteome</keyword>
<dbReference type="SMR" id="D8QTA9"/>
<comment type="function">
    <text evidence="8">Catalyzes xyloglucan endohydrolysis (XEH) and/or endotransglycosylation (XET). Cleaves and religates xyloglucan polymers, an essential constituent of the primary cell wall, and thereby participates in cell wall construction of growing tissues.</text>
</comment>
<dbReference type="GO" id="GO:0042546">
    <property type="term" value="P:cell wall biogenesis"/>
    <property type="evidence" value="ECO:0007669"/>
    <property type="project" value="InterPro"/>
</dbReference>
<dbReference type="PIRSF" id="PIRSF005604">
    <property type="entry name" value="XET"/>
    <property type="match status" value="1"/>
</dbReference>
<dbReference type="HOGENOM" id="CLU_048041_2_1_1"/>
<evidence type="ECO:0000313" key="11">
    <source>
        <dbReference type="Proteomes" id="UP000001514"/>
    </source>
</evidence>
<keyword evidence="8" id="KW-0964">Secreted</keyword>
<feature type="glycosylation site" description="N-linked (GlcNAc...) asparagine" evidence="7">
    <location>
        <position position="104"/>
    </location>
</feature>
<comment type="similarity">
    <text evidence="8">Belongs to the glycosyl hydrolase 16 family.</text>
</comment>
<dbReference type="InterPro" id="IPR016455">
    <property type="entry name" value="XTH"/>
</dbReference>
<dbReference type="EC" id="2.4.1.207" evidence="8"/>
<comment type="PTM">
    <text evidence="8">Contains at least one intrachain disulfide bond essential for its enzymatic activity.</text>
</comment>
<evidence type="ECO:0000256" key="5">
    <source>
        <dbReference type="ARBA" id="ARBA00023295"/>
    </source>
</evidence>
<dbReference type="Gene3D" id="2.60.120.200">
    <property type="match status" value="1"/>
</dbReference>
<dbReference type="PROSITE" id="PS01034">
    <property type="entry name" value="GH16_1"/>
    <property type="match status" value="1"/>
</dbReference>
<dbReference type="GO" id="GO:0048046">
    <property type="term" value="C:apoplast"/>
    <property type="evidence" value="ECO:0007669"/>
    <property type="project" value="UniProtKB-SubCell"/>
</dbReference>
<dbReference type="SUPFAM" id="SSF49899">
    <property type="entry name" value="Concanavalin A-like lectins/glucanases"/>
    <property type="match status" value="1"/>
</dbReference>
<evidence type="ECO:0000256" key="7">
    <source>
        <dbReference type="PIRSR" id="PIRSR005604-2"/>
    </source>
</evidence>